<dbReference type="InterPro" id="IPR002686">
    <property type="entry name" value="Transposase_17"/>
</dbReference>
<dbReference type="RefSeq" id="WP_091212714.1">
    <property type="nucleotide sequence ID" value="NZ_FOCL01000006.1"/>
</dbReference>
<dbReference type="SMART" id="SM01321">
    <property type="entry name" value="Y1_Tnp"/>
    <property type="match status" value="1"/>
</dbReference>
<dbReference type="PANTHER" id="PTHR33360">
    <property type="entry name" value="TRANSPOSASE FOR INSERTION SEQUENCE ELEMENT IS200"/>
    <property type="match status" value="1"/>
</dbReference>
<dbReference type="GO" id="GO:0003677">
    <property type="term" value="F:DNA binding"/>
    <property type="evidence" value="ECO:0007669"/>
    <property type="project" value="InterPro"/>
</dbReference>
<dbReference type="Pfam" id="PF01797">
    <property type="entry name" value="Y1_Tnp"/>
    <property type="match status" value="1"/>
</dbReference>
<dbReference type="AlphaFoldDB" id="A0A1H8MQ39"/>
<dbReference type="Gene3D" id="3.30.70.1290">
    <property type="entry name" value="Transposase IS200-like"/>
    <property type="match status" value="1"/>
</dbReference>
<protein>
    <submittedName>
        <fullName evidence="2">REP element-mobilizing transposase RayT</fullName>
    </submittedName>
</protein>
<dbReference type="NCBIfam" id="NF033573">
    <property type="entry name" value="transpos_IS200"/>
    <property type="match status" value="1"/>
</dbReference>
<dbReference type="EMBL" id="FOCL01000006">
    <property type="protein sequence ID" value="SEO19344.1"/>
    <property type="molecule type" value="Genomic_DNA"/>
</dbReference>
<accession>A0A1H8MQ39</accession>
<dbReference type="STRING" id="551995.SAMN05192574_10622"/>
<evidence type="ECO:0000259" key="1">
    <source>
        <dbReference type="SMART" id="SM01321"/>
    </source>
</evidence>
<evidence type="ECO:0000313" key="2">
    <source>
        <dbReference type="EMBL" id="SEO19344.1"/>
    </source>
</evidence>
<dbReference type="SUPFAM" id="SSF143422">
    <property type="entry name" value="Transposase IS200-like"/>
    <property type="match status" value="1"/>
</dbReference>
<evidence type="ECO:0000313" key="3">
    <source>
        <dbReference type="Proteomes" id="UP000198942"/>
    </source>
</evidence>
<name>A0A1H8MQ39_9SPHI</name>
<dbReference type="InterPro" id="IPR036515">
    <property type="entry name" value="Transposase_17_sf"/>
</dbReference>
<dbReference type="GO" id="GO:0006313">
    <property type="term" value="P:DNA transposition"/>
    <property type="evidence" value="ECO:0007669"/>
    <property type="project" value="InterPro"/>
</dbReference>
<gene>
    <name evidence="2" type="ORF">SAMN05192574_10622</name>
</gene>
<sequence length="153" mass="18290">MGNTYTQLYIHFVFAVKYRASLIDETWGERLRQYITSIVQKQEHKLIAINNMPDHLHLFVGLNPNQAISDLIRVVKSDSSEWINREGLTRSKFQWQQGYGAFSHSRSQVEKVVHYIASQQEHHRKKTFLDEYQQILKDFNIEFDERYIFKLPE</sequence>
<keyword evidence="3" id="KW-1185">Reference proteome</keyword>
<dbReference type="PANTHER" id="PTHR33360:SF2">
    <property type="entry name" value="TRANSPOSASE FOR INSERTION SEQUENCE ELEMENT IS200"/>
    <property type="match status" value="1"/>
</dbReference>
<organism evidence="2 3">
    <name type="scientific">Mucilaginibacter gossypiicola</name>
    <dbReference type="NCBI Taxonomy" id="551995"/>
    <lineage>
        <taxon>Bacteria</taxon>
        <taxon>Pseudomonadati</taxon>
        <taxon>Bacteroidota</taxon>
        <taxon>Sphingobacteriia</taxon>
        <taxon>Sphingobacteriales</taxon>
        <taxon>Sphingobacteriaceae</taxon>
        <taxon>Mucilaginibacter</taxon>
    </lineage>
</organism>
<proteinExistence type="predicted"/>
<reference evidence="3" key="1">
    <citation type="submission" date="2016-10" db="EMBL/GenBank/DDBJ databases">
        <authorList>
            <person name="Varghese N."/>
            <person name="Submissions S."/>
        </authorList>
    </citation>
    <scope>NUCLEOTIDE SEQUENCE [LARGE SCALE GENOMIC DNA]</scope>
    <source>
        <strain evidence="3">Gh-48</strain>
    </source>
</reference>
<feature type="domain" description="Transposase IS200-like" evidence="1">
    <location>
        <begin position="5"/>
        <end position="119"/>
    </location>
</feature>
<dbReference type="Proteomes" id="UP000198942">
    <property type="component" value="Unassembled WGS sequence"/>
</dbReference>
<dbReference type="GO" id="GO:0004803">
    <property type="term" value="F:transposase activity"/>
    <property type="evidence" value="ECO:0007669"/>
    <property type="project" value="InterPro"/>
</dbReference>
<dbReference type="OrthoDB" id="9797997at2"/>